<evidence type="ECO:0000313" key="2">
    <source>
        <dbReference type="Proteomes" id="UP000324222"/>
    </source>
</evidence>
<name>A0A5B7H6W5_PORTR</name>
<gene>
    <name evidence="1" type="ORF">E2C01_059822</name>
</gene>
<dbReference type="AlphaFoldDB" id="A0A5B7H6W5"/>
<dbReference type="EMBL" id="VSRR010023688">
    <property type="protein sequence ID" value="MPC65686.1"/>
    <property type="molecule type" value="Genomic_DNA"/>
</dbReference>
<keyword evidence="2" id="KW-1185">Reference proteome</keyword>
<evidence type="ECO:0000313" key="1">
    <source>
        <dbReference type="EMBL" id="MPC65686.1"/>
    </source>
</evidence>
<reference evidence="1 2" key="1">
    <citation type="submission" date="2019-05" db="EMBL/GenBank/DDBJ databases">
        <title>Another draft genome of Portunus trituberculatus and its Hox gene families provides insights of decapod evolution.</title>
        <authorList>
            <person name="Jeong J.-H."/>
            <person name="Song I."/>
            <person name="Kim S."/>
            <person name="Choi T."/>
            <person name="Kim D."/>
            <person name="Ryu S."/>
            <person name="Kim W."/>
        </authorList>
    </citation>
    <scope>NUCLEOTIDE SEQUENCE [LARGE SCALE GENOMIC DNA]</scope>
    <source>
        <tissue evidence="1">Muscle</tissue>
    </source>
</reference>
<dbReference type="Proteomes" id="UP000324222">
    <property type="component" value="Unassembled WGS sequence"/>
</dbReference>
<proteinExistence type="predicted"/>
<accession>A0A5B7H6W5</accession>
<sequence>MRRNIRNLKSSLVNRRLLTILNKPLRSEKRAINQENSFVTSVHELFFLPVKPHGKVTRSEVNRVCDVM</sequence>
<protein>
    <submittedName>
        <fullName evidence="1">Uncharacterized protein</fullName>
    </submittedName>
</protein>
<comment type="caution">
    <text evidence="1">The sequence shown here is derived from an EMBL/GenBank/DDBJ whole genome shotgun (WGS) entry which is preliminary data.</text>
</comment>
<organism evidence="1 2">
    <name type="scientific">Portunus trituberculatus</name>
    <name type="common">Swimming crab</name>
    <name type="synonym">Neptunus trituberculatus</name>
    <dbReference type="NCBI Taxonomy" id="210409"/>
    <lineage>
        <taxon>Eukaryota</taxon>
        <taxon>Metazoa</taxon>
        <taxon>Ecdysozoa</taxon>
        <taxon>Arthropoda</taxon>
        <taxon>Crustacea</taxon>
        <taxon>Multicrustacea</taxon>
        <taxon>Malacostraca</taxon>
        <taxon>Eumalacostraca</taxon>
        <taxon>Eucarida</taxon>
        <taxon>Decapoda</taxon>
        <taxon>Pleocyemata</taxon>
        <taxon>Brachyura</taxon>
        <taxon>Eubrachyura</taxon>
        <taxon>Portunoidea</taxon>
        <taxon>Portunidae</taxon>
        <taxon>Portuninae</taxon>
        <taxon>Portunus</taxon>
    </lineage>
</organism>